<dbReference type="GO" id="GO:0004843">
    <property type="term" value="F:cysteine-type deubiquitinase activity"/>
    <property type="evidence" value="ECO:0007669"/>
    <property type="project" value="UniProtKB-EC"/>
</dbReference>
<dbReference type="InterPro" id="IPR028889">
    <property type="entry name" value="USP"/>
</dbReference>
<keyword evidence="19" id="KW-1185">Reference proteome</keyword>
<keyword evidence="8" id="KW-0378">Hydrolase</keyword>
<evidence type="ECO:0000256" key="5">
    <source>
        <dbReference type="ARBA" id="ARBA00022723"/>
    </source>
</evidence>
<dbReference type="RefSeq" id="XP_040726302.1">
    <property type="nucleotide sequence ID" value="XM_040871736.1"/>
</dbReference>
<proteinExistence type="inferred from homology"/>
<dbReference type="InterPro" id="IPR041432">
    <property type="entry name" value="UBP13_Znf-UBP_var"/>
</dbReference>
<dbReference type="PIRSF" id="PIRSF016308">
    <property type="entry name" value="UBP"/>
    <property type="match status" value="1"/>
</dbReference>
<dbReference type="SMART" id="SM00165">
    <property type="entry name" value="UBA"/>
    <property type="match status" value="2"/>
</dbReference>
<evidence type="ECO:0000256" key="6">
    <source>
        <dbReference type="ARBA" id="ARBA00022771"/>
    </source>
</evidence>
<accession>A0A1Y2FLP7</accession>
<dbReference type="OMA" id="FVPCEHT"/>
<feature type="binding site" evidence="12">
    <location>
        <position position="236"/>
    </location>
    <ligand>
        <name>substrate</name>
    </ligand>
</feature>
<feature type="domain" description="UBP-type" evidence="17">
    <location>
        <begin position="149"/>
        <end position="258"/>
    </location>
</feature>
<feature type="domain" description="USP" evidence="16">
    <location>
        <begin position="300"/>
        <end position="758"/>
    </location>
</feature>
<dbReference type="SUPFAM" id="SSF46934">
    <property type="entry name" value="UBA-like"/>
    <property type="match status" value="1"/>
</dbReference>
<evidence type="ECO:0000256" key="9">
    <source>
        <dbReference type="ARBA" id="ARBA00022807"/>
    </source>
</evidence>
<evidence type="ECO:0000256" key="11">
    <source>
        <dbReference type="PIRSR" id="PIRSR016308-1"/>
    </source>
</evidence>
<evidence type="ECO:0000256" key="3">
    <source>
        <dbReference type="ARBA" id="ARBA00012759"/>
    </source>
</evidence>
<evidence type="ECO:0000256" key="1">
    <source>
        <dbReference type="ARBA" id="ARBA00000707"/>
    </source>
</evidence>
<evidence type="ECO:0000313" key="19">
    <source>
        <dbReference type="Proteomes" id="UP000193685"/>
    </source>
</evidence>
<reference evidence="18 19" key="1">
    <citation type="submission" date="2016-07" db="EMBL/GenBank/DDBJ databases">
        <title>Pervasive Adenine N6-methylation of Active Genes in Fungi.</title>
        <authorList>
            <consortium name="DOE Joint Genome Institute"/>
            <person name="Mondo S.J."/>
            <person name="Dannebaum R.O."/>
            <person name="Kuo R.C."/>
            <person name="Labutti K."/>
            <person name="Haridas S."/>
            <person name="Kuo A."/>
            <person name="Salamov A."/>
            <person name="Ahrendt S.R."/>
            <person name="Lipzen A."/>
            <person name="Sullivan W."/>
            <person name="Andreopoulos W.B."/>
            <person name="Clum A."/>
            <person name="Lindquist E."/>
            <person name="Daum C."/>
            <person name="Ramamoorthy G.K."/>
            <person name="Gryganskyi A."/>
            <person name="Culley D."/>
            <person name="Magnuson J.K."/>
            <person name="James T.Y."/>
            <person name="O'Malley M.A."/>
            <person name="Stajich J.E."/>
            <person name="Spatafora J.W."/>
            <person name="Visel A."/>
            <person name="Grigoriev I.V."/>
        </authorList>
    </citation>
    <scope>NUCLEOTIDE SEQUENCE [LARGE SCALE GENOMIC DNA]</scope>
    <source>
        <strain evidence="18 19">12-1054</strain>
    </source>
</reference>
<evidence type="ECO:0000313" key="18">
    <source>
        <dbReference type="EMBL" id="ORY84284.1"/>
    </source>
</evidence>
<evidence type="ECO:0000256" key="13">
    <source>
        <dbReference type="PIRSR" id="PIRSR016308-3"/>
    </source>
</evidence>
<dbReference type="Gene3D" id="3.90.70.10">
    <property type="entry name" value="Cysteine proteinases"/>
    <property type="match status" value="1"/>
</dbReference>
<keyword evidence="7" id="KW-0833">Ubl conjugation pathway</keyword>
<evidence type="ECO:0000256" key="8">
    <source>
        <dbReference type="ARBA" id="ARBA00022801"/>
    </source>
</evidence>
<dbReference type="EC" id="3.4.19.12" evidence="3"/>
<dbReference type="PANTHER" id="PTHR24006">
    <property type="entry name" value="UBIQUITIN CARBOXYL-TERMINAL HYDROLASE"/>
    <property type="match status" value="1"/>
</dbReference>
<dbReference type="GO" id="GO:0016579">
    <property type="term" value="P:protein deubiquitination"/>
    <property type="evidence" value="ECO:0007669"/>
    <property type="project" value="InterPro"/>
</dbReference>
<evidence type="ECO:0000259" key="16">
    <source>
        <dbReference type="PROSITE" id="PS50235"/>
    </source>
</evidence>
<feature type="active site" description="Nucleophile" evidence="11">
    <location>
        <position position="309"/>
    </location>
</feature>
<dbReference type="OrthoDB" id="361536at2759"/>
<dbReference type="SMART" id="SM00290">
    <property type="entry name" value="ZnF_UBP"/>
    <property type="match status" value="2"/>
</dbReference>
<feature type="binding site" evidence="12">
    <location>
        <position position="239"/>
    </location>
    <ligand>
        <name>substrate</name>
    </ligand>
</feature>
<evidence type="ECO:0000256" key="2">
    <source>
        <dbReference type="ARBA" id="ARBA00009085"/>
    </source>
</evidence>
<dbReference type="AlphaFoldDB" id="A0A1Y2FLP7"/>
<dbReference type="Pfam" id="PF00443">
    <property type="entry name" value="UCH"/>
    <property type="match status" value="1"/>
</dbReference>
<organism evidence="18 19">
    <name type="scientific">Protomyces lactucae-debilis</name>
    <dbReference type="NCBI Taxonomy" id="2754530"/>
    <lineage>
        <taxon>Eukaryota</taxon>
        <taxon>Fungi</taxon>
        <taxon>Dikarya</taxon>
        <taxon>Ascomycota</taxon>
        <taxon>Taphrinomycotina</taxon>
        <taxon>Taphrinomycetes</taxon>
        <taxon>Taphrinales</taxon>
        <taxon>Protomycetaceae</taxon>
        <taxon>Protomyces</taxon>
    </lineage>
</organism>
<dbReference type="InterPro" id="IPR001394">
    <property type="entry name" value="Peptidase_C19_UCH"/>
</dbReference>
<evidence type="ECO:0000256" key="10">
    <source>
        <dbReference type="ARBA" id="ARBA00022833"/>
    </source>
</evidence>
<dbReference type="SUPFAM" id="SSF54001">
    <property type="entry name" value="Cysteine proteinases"/>
    <property type="match status" value="1"/>
</dbReference>
<feature type="active site" description="Proton acceptor" evidence="11">
    <location>
        <position position="714"/>
    </location>
</feature>
<protein>
    <recommendedName>
        <fullName evidence="3">ubiquitinyl hydrolase 1</fullName>
        <ecNumber evidence="3">3.4.19.12</ecNumber>
    </recommendedName>
</protein>
<gene>
    <name evidence="18" type="ORF">BCR37DRAFT_397685</name>
</gene>
<feature type="binding site" evidence="13">
    <location>
        <position position="173"/>
    </location>
    <ligand>
        <name>Zn(2+)</name>
        <dbReference type="ChEBI" id="CHEBI:29105"/>
    </ligand>
</feature>
<dbReference type="InterPro" id="IPR013083">
    <property type="entry name" value="Znf_RING/FYVE/PHD"/>
</dbReference>
<dbReference type="InterPro" id="IPR038765">
    <property type="entry name" value="Papain-like_cys_pep_sf"/>
</dbReference>
<dbReference type="InterPro" id="IPR001607">
    <property type="entry name" value="Znf_UBP"/>
</dbReference>
<sequence>MSPCEHLEQATLVAPRASQSVYKDECCTCFYSQDSQLGIDVCLHCFQAGCLAPTREHAAGHHQLSGHTIALNIQRRERPKVEQAPATKVAIAAETNADRYSYEMCLRCYTCECTTDQVSANLQSVVDGVKNALSSVQQSEVKAWEQEMTACEHTLTLQQEPAKALEDSSLATCSDCTLSENLWLCLVCGKLSCGRQQFGGGGGNGHGLQHVDSSGHALAVKLGSITPEGTADVYCYSCDEERLDPMLEQHLSHWGIHLHGRVKTEKSLQELQVEQNLKWDFSMQTDDGKDMTPLSGPGLTGMKNIGNSCYLASIAQCLFSLPLFEERFLVPFKQDVSKVVPDPASSLEVQMRKLADGLLSGDFAVQQKRGDETYQLGIAPTMLKSLIGKGHVEFSTMRQQDAFEFLIYLCEKLDKLQTPEGFRNPTDAFKFRTEQRTQCKACNKVAYKVEAQEHISVLVPARPVAGEEKQYEPVQMKELLDIYTRAEEVEWTCPACESKAGATKQTLFKTFPQVLVINPGRFALDNWVPSKLEIAVVMPDSLSMEGYKSIGQQPDEELLPDNAPATKRASPEHVDALMAMGFPKVRCEKALLTTGGGTEEAMEWLFAHMEDIDIDVPYVAPTTTTQADEGLVSQLVDMGFPKHLCVRGAVATGNANAEAALEWIMSHMDDPEEPESKPEPTTETEDVAMEETGPVEYTCKALACHKGSSVHAGHYVAFVKKQVDGQSDWVLFNDEKVVRGVAWEEAQRTAHVYFLVRS</sequence>
<dbReference type="GO" id="GO:0005634">
    <property type="term" value="C:nucleus"/>
    <property type="evidence" value="ECO:0007669"/>
    <property type="project" value="TreeGrafter"/>
</dbReference>
<evidence type="ECO:0000259" key="15">
    <source>
        <dbReference type="PROSITE" id="PS50030"/>
    </source>
</evidence>
<evidence type="ECO:0000256" key="12">
    <source>
        <dbReference type="PIRSR" id="PIRSR016308-2"/>
    </source>
</evidence>
<keyword evidence="9" id="KW-0788">Thiol protease</keyword>
<feature type="binding site" evidence="13">
    <location>
        <position position="193"/>
    </location>
    <ligand>
        <name>Zn(2+)</name>
        <dbReference type="ChEBI" id="CHEBI:29105"/>
    </ligand>
</feature>
<dbReference type="PROSITE" id="PS50271">
    <property type="entry name" value="ZF_UBP"/>
    <property type="match status" value="1"/>
</dbReference>
<evidence type="ECO:0000259" key="17">
    <source>
        <dbReference type="PROSITE" id="PS50271"/>
    </source>
</evidence>
<evidence type="ECO:0000256" key="4">
    <source>
        <dbReference type="ARBA" id="ARBA00022670"/>
    </source>
</evidence>
<dbReference type="PROSITE" id="PS50030">
    <property type="entry name" value="UBA"/>
    <property type="match status" value="2"/>
</dbReference>
<dbReference type="GeneID" id="63788335"/>
<dbReference type="Pfam" id="PF00627">
    <property type="entry name" value="UBA"/>
    <property type="match status" value="2"/>
</dbReference>
<dbReference type="GO" id="GO:0008270">
    <property type="term" value="F:zinc ion binding"/>
    <property type="evidence" value="ECO:0007669"/>
    <property type="project" value="UniProtKB-KW"/>
</dbReference>
<feature type="binding site" evidence="12">
    <location>
        <position position="234"/>
    </location>
    <ligand>
        <name>substrate</name>
    </ligand>
</feature>
<comment type="catalytic activity">
    <reaction evidence="1">
        <text>Thiol-dependent hydrolysis of ester, thioester, amide, peptide and isopeptide bonds formed by the C-terminal Gly of ubiquitin (a 76-residue protein attached to proteins as an intracellular targeting signal).</text>
        <dbReference type="EC" id="3.4.19.12"/>
    </reaction>
</comment>
<evidence type="ECO:0000256" key="14">
    <source>
        <dbReference type="PROSITE-ProRule" id="PRU00502"/>
    </source>
</evidence>
<dbReference type="Proteomes" id="UP000193685">
    <property type="component" value="Unassembled WGS sequence"/>
</dbReference>
<dbReference type="Gene3D" id="1.10.8.10">
    <property type="entry name" value="DNA helicase RuvA subunit, C-terminal domain"/>
    <property type="match status" value="2"/>
</dbReference>
<evidence type="ECO:0000256" key="7">
    <source>
        <dbReference type="ARBA" id="ARBA00022786"/>
    </source>
</evidence>
<dbReference type="PANTHER" id="PTHR24006:SF664">
    <property type="entry name" value="UBIQUITIN CARBOXYL-TERMINAL HYDROLASE"/>
    <property type="match status" value="1"/>
</dbReference>
<dbReference type="FunFam" id="3.30.40.10:FF:000396">
    <property type="entry name" value="Ubiquitin carboxyl-terminal hydrolase"/>
    <property type="match status" value="1"/>
</dbReference>
<dbReference type="GO" id="GO:0006508">
    <property type="term" value="P:proteolysis"/>
    <property type="evidence" value="ECO:0007669"/>
    <property type="project" value="UniProtKB-KW"/>
</dbReference>
<dbReference type="SUPFAM" id="SSF57850">
    <property type="entry name" value="RING/U-box"/>
    <property type="match status" value="2"/>
</dbReference>
<dbReference type="Pfam" id="PF17807">
    <property type="entry name" value="zf-UBP_var"/>
    <property type="match status" value="1"/>
</dbReference>
<dbReference type="InterPro" id="IPR050164">
    <property type="entry name" value="Peptidase_C19"/>
</dbReference>
<dbReference type="EMBL" id="MCFI01000006">
    <property type="protein sequence ID" value="ORY84284.1"/>
    <property type="molecule type" value="Genomic_DNA"/>
</dbReference>
<keyword evidence="5 13" id="KW-0479">Metal-binding</keyword>
<keyword evidence="4" id="KW-0645">Protease</keyword>
<feature type="binding site" evidence="12">
    <location>
        <begin position="195"/>
        <end position="198"/>
    </location>
    <ligand>
        <name>substrate</name>
    </ligand>
</feature>
<keyword evidence="10 13" id="KW-0862">Zinc</keyword>
<dbReference type="Pfam" id="PF02148">
    <property type="entry name" value="zf-UBP"/>
    <property type="match status" value="1"/>
</dbReference>
<comment type="caution">
    <text evidence="18">The sequence shown here is derived from an EMBL/GenBank/DDBJ whole genome shotgun (WGS) entry which is preliminary data.</text>
</comment>
<dbReference type="InterPro" id="IPR009060">
    <property type="entry name" value="UBA-like_sf"/>
</dbReference>
<feature type="domain" description="UBA" evidence="15">
    <location>
        <begin position="626"/>
        <end position="667"/>
    </location>
</feature>
<feature type="binding site" evidence="13">
    <location>
        <position position="206"/>
    </location>
    <ligand>
        <name>Zn(2+)</name>
        <dbReference type="ChEBI" id="CHEBI:29105"/>
    </ligand>
</feature>
<dbReference type="PROSITE" id="PS50235">
    <property type="entry name" value="USP_3"/>
    <property type="match status" value="1"/>
</dbReference>
<dbReference type="InterPro" id="IPR016652">
    <property type="entry name" value="Ubiquitinyl_hydrolase"/>
</dbReference>
<name>A0A1Y2FLP7_PROLT</name>
<feature type="binding site" evidence="12">
    <location>
        <position position="183"/>
    </location>
    <ligand>
        <name>substrate</name>
    </ligand>
</feature>
<feature type="domain" description="UBA" evidence="15">
    <location>
        <begin position="568"/>
        <end position="608"/>
    </location>
</feature>
<comment type="similarity">
    <text evidence="2">Belongs to the peptidase C19 family.</text>
</comment>
<feature type="binding site" evidence="13">
    <location>
        <position position="176"/>
    </location>
    <ligand>
        <name>Zn(2+)</name>
        <dbReference type="ChEBI" id="CHEBI:29105"/>
    </ligand>
</feature>
<dbReference type="GO" id="GO:0005829">
    <property type="term" value="C:cytosol"/>
    <property type="evidence" value="ECO:0007669"/>
    <property type="project" value="TreeGrafter"/>
</dbReference>
<dbReference type="STRING" id="56484.A0A1Y2FLP7"/>
<dbReference type="InterPro" id="IPR015940">
    <property type="entry name" value="UBA"/>
</dbReference>
<dbReference type="Gene3D" id="3.30.40.10">
    <property type="entry name" value="Zinc/RING finger domain, C3HC4 (zinc finger)"/>
    <property type="match status" value="2"/>
</dbReference>
<keyword evidence="6 14" id="KW-0863">Zinc-finger</keyword>
<dbReference type="CDD" id="cd02658">
    <property type="entry name" value="Peptidase_C19B"/>
    <property type="match status" value="1"/>
</dbReference>